<reference evidence="11 12" key="1">
    <citation type="submission" date="2020-03" db="EMBL/GenBank/DDBJ databases">
        <title>Genomic Encyclopedia of Type Strains, Phase IV (KMG-IV): sequencing the most valuable type-strain genomes for metagenomic binning, comparative biology and taxonomic classification.</title>
        <authorList>
            <person name="Goeker M."/>
        </authorList>
    </citation>
    <scope>NUCLEOTIDE SEQUENCE [LARGE SCALE GENOMIC DNA]</scope>
    <source>
        <strain evidence="11 12">DSM 19867</strain>
    </source>
</reference>
<evidence type="ECO:0000256" key="5">
    <source>
        <dbReference type="ARBA" id="ARBA00022989"/>
    </source>
</evidence>
<dbReference type="Pfam" id="PF07662">
    <property type="entry name" value="Nucleos_tra2_C"/>
    <property type="match status" value="1"/>
</dbReference>
<keyword evidence="6 7" id="KW-0472">Membrane</keyword>
<evidence type="ECO:0000256" key="7">
    <source>
        <dbReference type="SAM" id="Phobius"/>
    </source>
</evidence>
<proteinExistence type="inferred from homology"/>
<dbReference type="InterPro" id="IPR002668">
    <property type="entry name" value="CNT_N_dom"/>
</dbReference>
<dbReference type="GO" id="GO:0005337">
    <property type="term" value="F:nucleoside transmembrane transporter activity"/>
    <property type="evidence" value="ECO:0007669"/>
    <property type="project" value="InterPro"/>
</dbReference>
<keyword evidence="12" id="KW-1185">Reference proteome</keyword>
<evidence type="ECO:0000256" key="3">
    <source>
        <dbReference type="ARBA" id="ARBA00022475"/>
    </source>
</evidence>
<keyword evidence="3" id="KW-1003">Cell membrane</keyword>
<feature type="transmembrane region" description="Helical" evidence="7">
    <location>
        <begin position="179"/>
        <end position="201"/>
    </location>
</feature>
<evidence type="ECO:0000259" key="10">
    <source>
        <dbReference type="Pfam" id="PF07670"/>
    </source>
</evidence>
<feature type="transmembrane region" description="Helical" evidence="7">
    <location>
        <begin position="394"/>
        <end position="416"/>
    </location>
</feature>
<feature type="transmembrane region" description="Helical" evidence="7">
    <location>
        <begin position="6"/>
        <end position="24"/>
    </location>
</feature>
<evidence type="ECO:0000256" key="4">
    <source>
        <dbReference type="ARBA" id="ARBA00022692"/>
    </source>
</evidence>
<feature type="domain" description="Nucleoside transporter/FeoB GTPase Gate" evidence="10">
    <location>
        <begin position="105"/>
        <end position="203"/>
    </location>
</feature>
<evidence type="ECO:0000313" key="11">
    <source>
        <dbReference type="EMBL" id="NIK89045.1"/>
    </source>
</evidence>
<dbReference type="InterPro" id="IPR011657">
    <property type="entry name" value="CNT_C_dom"/>
</dbReference>
<dbReference type="GO" id="GO:0005886">
    <property type="term" value="C:plasma membrane"/>
    <property type="evidence" value="ECO:0007669"/>
    <property type="project" value="UniProtKB-SubCell"/>
</dbReference>
<dbReference type="InterPro" id="IPR011642">
    <property type="entry name" value="Gate_dom"/>
</dbReference>
<feature type="transmembrane region" description="Helical" evidence="7">
    <location>
        <begin position="299"/>
        <end position="317"/>
    </location>
</feature>
<organism evidence="11 12">
    <name type="scientific">Rhizomicrobium palustre</name>
    <dbReference type="NCBI Taxonomy" id="189966"/>
    <lineage>
        <taxon>Bacteria</taxon>
        <taxon>Pseudomonadati</taxon>
        <taxon>Pseudomonadota</taxon>
        <taxon>Alphaproteobacteria</taxon>
        <taxon>Micropepsales</taxon>
        <taxon>Micropepsaceae</taxon>
        <taxon>Rhizomicrobium</taxon>
    </lineage>
</organism>
<name>A0A846N0N4_9PROT</name>
<sequence length="419" mass="44208">MDFGGLHLQSLLGIATILALAWLFSENRRAFPVRTVLAGLAMQVALALLLLKVPLARDTLFALNGLVAALTEATKTGTSFVFGYLGQGDAPFTITQPNAFINFAFGVLPIIIVISALSALLWHWRILALLVKGIAVVLRRFLGIGGAVGLGGASTVFLGNVEGLLVIRPYLAKLNRSELFIVFTVGMSVVAGTVFVLYATILKPVLPGALGHILIASIMSLFGAIVVARIMVPGEAATDTVSESEMKYRSSMDAVSHGTEVGLRIWLQIIAMLIVVTALVAMANMILANAPHVFGAPLTLQRLLGWVFAPVVWLYGVPWSEAVTAGSLLGTKTILNELVAYIDLTKLPAGALDPRSTLIVVYAMCGFANFSSVGIVIAGMSALEPGRRDEVVPLVMRSLLAGTMASGLTGCMIGLLPVT</sequence>
<evidence type="ECO:0000313" key="12">
    <source>
        <dbReference type="Proteomes" id="UP000570514"/>
    </source>
</evidence>
<keyword evidence="4 7" id="KW-0812">Transmembrane</keyword>
<feature type="transmembrane region" description="Helical" evidence="7">
    <location>
        <begin position="213"/>
        <end position="232"/>
    </location>
</feature>
<evidence type="ECO:0000256" key="2">
    <source>
        <dbReference type="ARBA" id="ARBA00009033"/>
    </source>
</evidence>
<gene>
    <name evidence="11" type="ORF">FHS83_002363</name>
</gene>
<dbReference type="Pfam" id="PF07670">
    <property type="entry name" value="Gate"/>
    <property type="match status" value="1"/>
</dbReference>
<feature type="transmembrane region" description="Helical" evidence="7">
    <location>
        <begin position="359"/>
        <end position="382"/>
    </location>
</feature>
<feature type="transmembrane region" description="Helical" evidence="7">
    <location>
        <begin position="141"/>
        <end position="159"/>
    </location>
</feature>
<evidence type="ECO:0000259" key="9">
    <source>
        <dbReference type="Pfam" id="PF07662"/>
    </source>
</evidence>
<comment type="similarity">
    <text evidence="2">Belongs to the concentrative nucleoside transporter (CNT) (TC 2.A.41) family.</text>
</comment>
<feature type="transmembrane region" description="Helical" evidence="7">
    <location>
        <begin position="265"/>
        <end position="287"/>
    </location>
</feature>
<feature type="domain" description="Concentrative nucleoside transporter C-terminal" evidence="9">
    <location>
        <begin position="212"/>
        <end position="414"/>
    </location>
</feature>
<feature type="transmembrane region" description="Helical" evidence="7">
    <location>
        <begin position="99"/>
        <end position="121"/>
    </location>
</feature>
<feature type="transmembrane region" description="Helical" evidence="7">
    <location>
        <begin position="36"/>
        <end position="55"/>
    </location>
</feature>
<accession>A0A846N0N4</accession>
<dbReference type="Pfam" id="PF01773">
    <property type="entry name" value="Nucleos_tra2_N"/>
    <property type="match status" value="1"/>
</dbReference>
<comment type="caution">
    <text evidence="11">The sequence shown here is derived from an EMBL/GenBank/DDBJ whole genome shotgun (WGS) entry which is preliminary data.</text>
</comment>
<protein>
    <submittedName>
        <fullName evidence="11">CNT family concentrative nucleoside transporter</fullName>
    </submittedName>
</protein>
<keyword evidence="5 7" id="KW-1133">Transmembrane helix</keyword>
<dbReference type="GO" id="GO:0015293">
    <property type="term" value="F:symporter activity"/>
    <property type="evidence" value="ECO:0007669"/>
    <property type="project" value="TreeGrafter"/>
</dbReference>
<dbReference type="AlphaFoldDB" id="A0A846N0N4"/>
<evidence type="ECO:0000256" key="6">
    <source>
        <dbReference type="ARBA" id="ARBA00023136"/>
    </source>
</evidence>
<dbReference type="PANTHER" id="PTHR10590:SF4">
    <property type="entry name" value="SOLUTE CARRIER FAMILY 28 MEMBER 3"/>
    <property type="match status" value="1"/>
</dbReference>
<comment type="subcellular location">
    <subcellularLocation>
        <location evidence="1">Cell membrane</location>
        <topology evidence="1">Multi-pass membrane protein</topology>
    </subcellularLocation>
</comment>
<feature type="domain" description="Concentrative nucleoside transporter N-terminal" evidence="8">
    <location>
        <begin position="12"/>
        <end position="85"/>
    </location>
</feature>
<dbReference type="PANTHER" id="PTHR10590">
    <property type="entry name" value="SODIUM/NUCLEOSIDE COTRANSPORTER"/>
    <property type="match status" value="1"/>
</dbReference>
<dbReference type="Proteomes" id="UP000570514">
    <property type="component" value="Unassembled WGS sequence"/>
</dbReference>
<dbReference type="InterPro" id="IPR008276">
    <property type="entry name" value="C_nuclsd_transpt"/>
</dbReference>
<dbReference type="EMBL" id="JAASRM010000001">
    <property type="protein sequence ID" value="NIK89045.1"/>
    <property type="molecule type" value="Genomic_DNA"/>
</dbReference>
<evidence type="ECO:0000259" key="8">
    <source>
        <dbReference type="Pfam" id="PF01773"/>
    </source>
</evidence>
<evidence type="ECO:0000256" key="1">
    <source>
        <dbReference type="ARBA" id="ARBA00004651"/>
    </source>
</evidence>
<dbReference type="RefSeq" id="WP_167083167.1">
    <property type="nucleotide sequence ID" value="NZ_BAAADC010000001.1"/>
</dbReference>